<protein>
    <recommendedName>
        <fullName evidence="3">NUDIX domain-containing protein</fullName>
    </recommendedName>
</protein>
<name>A0A4S2DMU1_9CLOT</name>
<dbReference type="Gene3D" id="3.90.79.10">
    <property type="entry name" value="Nucleoside Triphosphate Pyrophosphohydrolase"/>
    <property type="match status" value="1"/>
</dbReference>
<gene>
    <name evidence="1" type="ORF">E5347_02310</name>
</gene>
<dbReference type="OrthoDB" id="1936118at2"/>
<dbReference type="Proteomes" id="UP000306888">
    <property type="component" value="Unassembled WGS sequence"/>
</dbReference>
<accession>A0A4S2DMU1</accession>
<dbReference type="SUPFAM" id="SSF55811">
    <property type="entry name" value="Nudix"/>
    <property type="match status" value="1"/>
</dbReference>
<proteinExistence type="predicted"/>
<keyword evidence="2" id="KW-1185">Reference proteome</keyword>
<reference evidence="1 2" key="1">
    <citation type="submission" date="2019-04" db="EMBL/GenBank/DDBJ databases">
        <title>Microbes associate with the intestines of laboratory mice.</title>
        <authorList>
            <person name="Navarre W."/>
            <person name="Wong E."/>
            <person name="Huang K."/>
            <person name="Tropini C."/>
            <person name="Ng K."/>
            <person name="Yu B."/>
        </authorList>
    </citation>
    <scope>NUCLEOTIDE SEQUENCE [LARGE SCALE GENOMIC DNA]</scope>
    <source>
        <strain evidence="1 2">NM50_B9-20</strain>
    </source>
</reference>
<dbReference type="EMBL" id="SRYR01000001">
    <property type="protein sequence ID" value="TGY43667.1"/>
    <property type="molecule type" value="Genomic_DNA"/>
</dbReference>
<evidence type="ECO:0008006" key="3">
    <source>
        <dbReference type="Google" id="ProtNLM"/>
    </source>
</evidence>
<sequence>MNKIAECSVIIKDDFNNIFLVMKKTKKNEPKLWYNIGRKIKGKESEEKCVTRAIKDDLKSIVFNVERLGEVINISNEVCAVFKGELKEKVVLGKDVVEGKWVSISDIDKFDLAPDEKEKIDLFLNI</sequence>
<evidence type="ECO:0000313" key="2">
    <source>
        <dbReference type="Proteomes" id="UP000306888"/>
    </source>
</evidence>
<organism evidence="1 2">
    <name type="scientific">Clostridium sartagoforme</name>
    <dbReference type="NCBI Taxonomy" id="84031"/>
    <lineage>
        <taxon>Bacteria</taxon>
        <taxon>Bacillati</taxon>
        <taxon>Bacillota</taxon>
        <taxon>Clostridia</taxon>
        <taxon>Eubacteriales</taxon>
        <taxon>Clostridiaceae</taxon>
        <taxon>Clostridium</taxon>
    </lineage>
</organism>
<dbReference type="RefSeq" id="WP_136004214.1">
    <property type="nucleotide sequence ID" value="NZ_SRYR01000001.1"/>
</dbReference>
<dbReference type="AlphaFoldDB" id="A0A4S2DMU1"/>
<evidence type="ECO:0000313" key="1">
    <source>
        <dbReference type="EMBL" id="TGY43667.1"/>
    </source>
</evidence>
<dbReference type="InterPro" id="IPR015797">
    <property type="entry name" value="NUDIX_hydrolase-like_dom_sf"/>
</dbReference>
<comment type="caution">
    <text evidence="1">The sequence shown here is derived from an EMBL/GenBank/DDBJ whole genome shotgun (WGS) entry which is preliminary data.</text>
</comment>